<evidence type="ECO:0000256" key="1">
    <source>
        <dbReference type="SAM" id="Coils"/>
    </source>
</evidence>
<feature type="compositionally biased region" description="Polar residues" evidence="2">
    <location>
        <begin position="536"/>
        <end position="550"/>
    </location>
</feature>
<feature type="compositionally biased region" description="Polar residues" evidence="2">
    <location>
        <begin position="162"/>
        <end position="175"/>
    </location>
</feature>
<feature type="compositionally biased region" description="Polar residues" evidence="2">
    <location>
        <begin position="1544"/>
        <end position="1575"/>
    </location>
</feature>
<feature type="region of interest" description="Disordered" evidence="2">
    <location>
        <begin position="619"/>
        <end position="715"/>
    </location>
</feature>
<feature type="compositionally biased region" description="Polar residues" evidence="2">
    <location>
        <begin position="65"/>
        <end position="75"/>
    </location>
</feature>
<feature type="region of interest" description="Disordered" evidence="2">
    <location>
        <begin position="139"/>
        <end position="208"/>
    </location>
</feature>
<protein>
    <recommendedName>
        <fullName evidence="5">GDP/GTP exchange factor Sec2 N-terminal domain-containing protein</fullName>
    </recommendedName>
</protein>
<feature type="compositionally biased region" description="Polar residues" evidence="2">
    <location>
        <begin position="1387"/>
        <end position="1407"/>
    </location>
</feature>
<feature type="compositionally biased region" description="Basic and acidic residues" evidence="2">
    <location>
        <begin position="918"/>
        <end position="927"/>
    </location>
</feature>
<dbReference type="Proteomes" id="UP000245768">
    <property type="component" value="Unassembled WGS sequence"/>
</dbReference>
<dbReference type="RefSeq" id="XP_025378846.1">
    <property type="nucleotide sequence ID" value="XM_025524815.1"/>
</dbReference>
<feature type="compositionally biased region" description="Pro residues" evidence="2">
    <location>
        <begin position="1293"/>
        <end position="1310"/>
    </location>
</feature>
<feature type="compositionally biased region" description="Polar residues" evidence="2">
    <location>
        <begin position="1765"/>
        <end position="1784"/>
    </location>
</feature>
<feature type="compositionally biased region" description="Low complexity" evidence="2">
    <location>
        <begin position="1625"/>
        <end position="1645"/>
    </location>
</feature>
<feature type="compositionally biased region" description="Polar residues" evidence="2">
    <location>
        <begin position="11"/>
        <end position="23"/>
    </location>
</feature>
<dbReference type="InParanoid" id="A0A316YSK4"/>
<feature type="compositionally biased region" description="Basic and acidic residues" evidence="2">
    <location>
        <begin position="1614"/>
        <end position="1623"/>
    </location>
</feature>
<dbReference type="EMBL" id="KZ819635">
    <property type="protein sequence ID" value="PWN91648.1"/>
    <property type="molecule type" value="Genomic_DNA"/>
</dbReference>
<feature type="region of interest" description="Disordered" evidence="2">
    <location>
        <begin position="56"/>
        <end position="117"/>
    </location>
</feature>
<organism evidence="3 4">
    <name type="scientific">Acaromyces ingoldii</name>
    <dbReference type="NCBI Taxonomy" id="215250"/>
    <lineage>
        <taxon>Eukaryota</taxon>
        <taxon>Fungi</taxon>
        <taxon>Dikarya</taxon>
        <taxon>Basidiomycota</taxon>
        <taxon>Ustilaginomycotina</taxon>
        <taxon>Exobasidiomycetes</taxon>
        <taxon>Exobasidiales</taxon>
        <taxon>Cryptobasidiaceae</taxon>
        <taxon>Acaromyces</taxon>
    </lineage>
</organism>
<feature type="compositionally biased region" description="Low complexity" evidence="2">
    <location>
        <begin position="950"/>
        <end position="971"/>
    </location>
</feature>
<feature type="compositionally biased region" description="Polar residues" evidence="2">
    <location>
        <begin position="1510"/>
        <end position="1525"/>
    </location>
</feature>
<feature type="region of interest" description="Disordered" evidence="2">
    <location>
        <begin position="517"/>
        <end position="552"/>
    </location>
</feature>
<evidence type="ECO:0000256" key="2">
    <source>
        <dbReference type="SAM" id="MobiDB-lite"/>
    </source>
</evidence>
<keyword evidence="4" id="KW-1185">Reference proteome</keyword>
<feature type="compositionally biased region" description="Low complexity" evidence="2">
    <location>
        <begin position="139"/>
        <end position="157"/>
    </location>
</feature>
<feature type="compositionally biased region" description="Basic residues" evidence="2">
    <location>
        <begin position="1812"/>
        <end position="1821"/>
    </location>
</feature>
<evidence type="ECO:0008006" key="5">
    <source>
        <dbReference type="Google" id="ProtNLM"/>
    </source>
</evidence>
<feature type="region of interest" description="Disordered" evidence="2">
    <location>
        <begin position="1339"/>
        <end position="1419"/>
    </location>
</feature>
<evidence type="ECO:0000313" key="4">
    <source>
        <dbReference type="Proteomes" id="UP000245768"/>
    </source>
</evidence>
<feature type="compositionally biased region" description="Polar residues" evidence="2">
    <location>
        <begin position="623"/>
        <end position="635"/>
    </location>
</feature>
<reference evidence="3 4" key="1">
    <citation type="journal article" date="2018" name="Mol. Biol. Evol.">
        <title>Broad Genomic Sampling Reveals a Smut Pathogenic Ancestry of the Fungal Clade Ustilaginomycotina.</title>
        <authorList>
            <person name="Kijpornyongpan T."/>
            <person name="Mondo S.J."/>
            <person name="Barry K."/>
            <person name="Sandor L."/>
            <person name="Lee J."/>
            <person name="Lipzen A."/>
            <person name="Pangilinan J."/>
            <person name="LaButti K."/>
            <person name="Hainaut M."/>
            <person name="Henrissat B."/>
            <person name="Grigoriev I.V."/>
            <person name="Spatafora J.W."/>
            <person name="Aime M.C."/>
        </authorList>
    </citation>
    <scope>NUCLEOTIDE SEQUENCE [LARGE SCALE GENOMIC DNA]</scope>
    <source>
        <strain evidence="3 4">MCA 4198</strain>
    </source>
</reference>
<feature type="compositionally biased region" description="Basic residues" evidence="2">
    <location>
        <begin position="1145"/>
        <end position="1155"/>
    </location>
</feature>
<feature type="compositionally biased region" description="Basic and acidic residues" evidence="2">
    <location>
        <begin position="1060"/>
        <end position="1072"/>
    </location>
</feature>
<feature type="compositionally biased region" description="Low complexity" evidence="2">
    <location>
        <begin position="519"/>
        <end position="535"/>
    </location>
</feature>
<feature type="compositionally biased region" description="Basic and acidic residues" evidence="2">
    <location>
        <begin position="1577"/>
        <end position="1587"/>
    </location>
</feature>
<dbReference type="GeneID" id="37046731"/>
<proteinExistence type="predicted"/>
<feature type="compositionally biased region" description="Low complexity" evidence="2">
    <location>
        <begin position="1256"/>
        <end position="1267"/>
    </location>
</feature>
<accession>A0A316YSK4</accession>
<feature type="compositionally biased region" description="Low complexity" evidence="2">
    <location>
        <begin position="1717"/>
        <end position="1738"/>
    </location>
</feature>
<feature type="compositionally biased region" description="Polar residues" evidence="2">
    <location>
        <begin position="1588"/>
        <end position="1613"/>
    </location>
</feature>
<feature type="compositionally biased region" description="Polar residues" evidence="2">
    <location>
        <begin position="1124"/>
        <end position="1140"/>
    </location>
</feature>
<feature type="compositionally biased region" description="Basic and acidic residues" evidence="2">
    <location>
        <begin position="1456"/>
        <end position="1468"/>
    </location>
</feature>
<feature type="compositionally biased region" description="Polar residues" evidence="2">
    <location>
        <begin position="1000"/>
        <end position="1011"/>
    </location>
</feature>
<feature type="region of interest" description="Disordered" evidence="2">
    <location>
        <begin position="1"/>
        <end position="32"/>
    </location>
</feature>
<feature type="compositionally biased region" description="Acidic residues" evidence="2">
    <location>
        <begin position="1752"/>
        <end position="1761"/>
    </location>
</feature>
<feature type="region of interest" description="Disordered" evidence="2">
    <location>
        <begin position="321"/>
        <end position="466"/>
    </location>
</feature>
<feature type="region of interest" description="Disordered" evidence="2">
    <location>
        <begin position="997"/>
        <end position="1327"/>
    </location>
</feature>
<dbReference type="STRING" id="215250.A0A316YSK4"/>
<feature type="region of interest" description="Disordered" evidence="2">
    <location>
        <begin position="231"/>
        <end position="296"/>
    </location>
</feature>
<feature type="compositionally biased region" description="Low complexity" evidence="2">
    <location>
        <begin position="1495"/>
        <end position="1509"/>
    </location>
</feature>
<feature type="compositionally biased region" description="Polar residues" evidence="2">
    <location>
        <begin position="1156"/>
        <end position="1170"/>
    </location>
</feature>
<dbReference type="SUPFAM" id="SSF144284">
    <property type="entry name" value="Sec2 N-terminal region"/>
    <property type="match status" value="1"/>
</dbReference>
<feature type="compositionally biased region" description="Polar residues" evidence="2">
    <location>
        <begin position="106"/>
        <end position="115"/>
    </location>
</feature>
<feature type="compositionally biased region" description="Acidic residues" evidence="2">
    <location>
        <begin position="1175"/>
        <end position="1186"/>
    </location>
</feature>
<dbReference type="OrthoDB" id="5560525at2759"/>
<feature type="coiled-coil region" evidence="1">
    <location>
        <begin position="718"/>
        <end position="859"/>
    </location>
</feature>
<feature type="compositionally biased region" description="Polar residues" evidence="2">
    <location>
        <begin position="192"/>
        <end position="208"/>
    </location>
</feature>
<sequence>MASSIVAPPRRSSQATPQNNHNGLVNHDRPLGLGLGLALNAEDDVVKVPRKLQLVATPEADEPTPRNTNVSFADNQQQQQQQQQLSPTSVHSFHSRPSEEARPQMHSRQPSSATSEVDMGVQLDLALSYISRGPLAGTALSQASSSRPASSAYFSSSRPRQKIQQFSSQKNNPHTPGSLRHGPSRLGPKNSKGVSSSGQDEATASGIRSATVDDFRTALERLNEMKVYIRSHSSQSRVAEGEPDASTSASALPPVPLPPLMQSPASSALSPGGMDGRTSPPLSWTGMAKRPASNAPLARSEDIAHLLTQARALAQPTALFANAKQEEPQRRTLAPQRPPRKLRSRMELRSPHAEGVGQEQQKEEDRAEGSMGRRSRSGLMTSASTPEGALGRVPLDSGSSTSGSIEGNEEDRDQKEKGEEMEEVLTHEGAPRQQQQRGVRRRGSNVAQPGPEGKGLTIEVSKSQSSDAATEVDALRAGLRFVIGCYDDLHQQQQKPGYGGVSEAIIAHLTKERMQNFFPRDSSSPAPDSSGAATDGASNEVGTLATNAKNTGALRPRSRSFLKALAKGKPSLVSDAARFRLSSHSTGLNRISRLPTIDARRLEATSGFAGDGGYSHGVVGPSNRLSMMTSLTPVESPSKDDGTSSDVTSSSHNPGRANIGSRRRTNSNPLSSSLWSARIGGGKLSSPSARSESNLGGFFESESPEASNGSRSSHAEALRKAYNDVARIAEEKRTMQAEMEELSQAVFAEANEMVRSERIKAAALDKELESLRKAMAAAQQQRNEEGEELSEIERGAKDENEAQMMAAVAQAARETAEAEDEAAAWKLEAESFEERCQILEEALAKAMELLAERNDAMHAAEDDSMSRSVADADGEYLEQDEAEKEGKIVDNETTWAPGAWPMSLTSSSSFEAPAESVVTKDKSHSVDMLRAPQTTHGPGRRISNTHDEISSLSLAASPSLSPHSGISGSIRRSSVLPHHEFNESTGSFYSLGEAEISDEASISQRQASTVANPPEAGGPGSESDDGSRKIAGFPSLLALSSSKREGKSLVGDEDNPEPEETLRLSERPKDAEDHQEDDVDDDTKKAGFYESSLSGFNTPATTPEDVTIRRSSSVDTRTYGARQAKQTPSAHQAQLVSSHENVSRSRSRSRSRSKQRWSGNYSPIVSSRTSVHMDDELEDEDEDEQEAQSIADLKDEGISIGNDGDEVRQRRRKVIDPFDASSQSQEASPLPHIITKRLGPVDNLLAGSVASGGTGDVDSPMPSPVSSGVGGHSRRSSALPGNNSSRHASLALPPRPPQPQSPLPLPPANSPSPSNSQSHADIDDRSFLFHKPAALSVEPTAADRSLQHASVNDFPQGRLTDQAPTQRQEQGQEDQERREEEQEMEDSVTTIPNMSSLPKTSPRSTMNPMLRPFRKASGPGLPVVSYAGDLFLSEVDQDLDTGPFSPSDENGGGASEMRESMEQIREENYYPVSVNGRQIDLHDRRSHHDRQSRVTSGSGSIHSTGGHTTAASISGSSIFDGSLASSVGGGQTQAAAKGRKGSLNPFSNLRRSKASSHTVDSNETSLTTPSWSSSHAEAPRRSQESKDVNQNARSPIQRNESSFANASDLTSRASTDEGARSRLESSNGSNAALSLSSSGAAPALAQRKTSTKKKGSSGKSSILKNMPSTTASSDPPSMLLQQQSTSPFDLKSRSIPSVASRTSIADDAGDVHRRAPSIASTSSAGAITAFSGSTGGSSRLRSPVQSPIEVGNGDEEAEAEVDGQQGETDGWQTFSQISSPQIGSTGRPPTHHYFGPSSTGKPPVPQQETFGRKRNYGARRR</sequence>
<name>A0A316YSK4_9BASI</name>
<feature type="compositionally biased region" description="Polar residues" evidence="2">
    <location>
        <begin position="666"/>
        <end position="675"/>
    </location>
</feature>
<feature type="compositionally biased region" description="Basic and acidic residues" evidence="2">
    <location>
        <begin position="412"/>
        <end position="430"/>
    </location>
</feature>
<feature type="compositionally biased region" description="Polar residues" evidence="2">
    <location>
        <begin position="1662"/>
        <end position="1687"/>
    </location>
</feature>
<feature type="compositionally biased region" description="Polar residues" evidence="2">
    <location>
        <begin position="1091"/>
        <end position="1101"/>
    </location>
</feature>
<dbReference type="Gene3D" id="6.10.140.910">
    <property type="match status" value="1"/>
</dbReference>
<feature type="compositionally biased region" description="Polar residues" evidence="2">
    <location>
        <begin position="1694"/>
        <end position="1703"/>
    </location>
</feature>
<gene>
    <name evidence="3" type="ORF">FA10DRAFT_300241</name>
</gene>
<keyword evidence="1" id="KW-0175">Coiled coil</keyword>
<feature type="region of interest" description="Disordered" evidence="2">
    <location>
        <begin position="1437"/>
        <end position="1821"/>
    </location>
</feature>
<feature type="region of interest" description="Disordered" evidence="2">
    <location>
        <begin position="906"/>
        <end position="971"/>
    </location>
</feature>
<evidence type="ECO:0000313" key="3">
    <source>
        <dbReference type="EMBL" id="PWN91648.1"/>
    </source>
</evidence>
<feature type="compositionally biased region" description="Polar residues" evidence="2">
    <location>
        <begin position="685"/>
        <end position="694"/>
    </location>
</feature>